<evidence type="ECO:0000256" key="2">
    <source>
        <dbReference type="SAM" id="SignalP"/>
    </source>
</evidence>
<protein>
    <recommendedName>
        <fullName evidence="5">Secreted protein</fullName>
    </recommendedName>
</protein>
<reference evidence="3 4" key="1">
    <citation type="submission" date="2014-02" db="EMBL/GenBank/DDBJ databases">
        <title>The small core and large imbalanced accessory genome model reveals a collaborative survival strategy of Sorangium cellulosum strains in nature.</title>
        <authorList>
            <person name="Han K."/>
            <person name="Peng R."/>
            <person name="Blom J."/>
            <person name="Li Y.-Z."/>
        </authorList>
    </citation>
    <scope>NUCLEOTIDE SEQUENCE [LARGE SCALE GENOMIC DNA]</scope>
    <source>
        <strain evidence="3 4">So0011-07</strain>
    </source>
</reference>
<proteinExistence type="predicted"/>
<feature type="region of interest" description="Disordered" evidence="1">
    <location>
        <begin position="197"/>
        <end position="224"/>
    </location>
</feature>
<evidence type="ECO:0000313" key="3">
    <source>
        <dbReference type="EMBL" id="KYF87878.1"/>
    </source>
</evidence>
<sequence>MSTTIQVKRGIPRWAAVKLALLSLVIAGTGNLSGCGQVTYDWPDRPAPEPPPPPVDPPVAGPPETAIDKIDLLLAIDNSGSMADKQALLALAVPDLVASLVNPRCIHSTGEAPPVAVRSPNDACPADFRREFEPIKDIHVGIISSSLGGHGASSCPASASASNMDMAHLLARTDERSGANDIPTYLDKGFLAWDPDQKLAGEPGVPDAEDGEADLDTDSDADANDTSLIGQLTHMVKGTGQAGCGFEAQLESVYRFLVDPEPYASIELQDDIAVPTGLDEDILRQRREFLRPSSLLAILLLSDENDCSIREEGRNYLVAETRSSFRLWRPRSECAIDPGDRCCRSCSQNQDGCPVDPTCIGPDGELAKLSPEDDPVNARCWDQKRRFGFDFLYPIARYRRAFTEAQIENRQGELVPNPIFSDLNPGDRDTDIRDPGRVFFAGIVGVPWQDIARQNADGQPDLLRGLDERGEPVGGFKSASELAAPLLDGALDGAISSTWELILGDPARSQPPRDPFMIESMAPRAGSNPITGDAIVPPHEAGWNNLNGREYTVPRGSTREGDLQFACIFPLFEPKDCGGTTEGCDCREAADVTNDSPLCQPAAGNDLADPQPRTATQVNAKAYPGLRELELIRELGPQGIVASVCPRQLADDDAADFGYRPAIGAIVDRLKPALGAEPAP</sequence>
<evidence type="ECO:0000313" key="4">
    <source>
        <dbReference type="Proteomes" id="UP000075635"/>
    </source>
</evidence>
<comment type="caution">
    <text evidence="3">The sequence shown here is derived from an EMBL/GenBank/DDBJ whole genome shotgun (WGS) entry which is preliminary data.</text>
</comment>
<organism evidence="3 4">
    <name type="scientific">Sorangium cellulosum</name>
    <name type="common">Polyangium cellulosum</name>
    <dbReference type="NCBI Taxonomy" id="56"/>
    <lineage>
        <taxon>Bacteria</taxon>
        <taxon>Pseudomonadati</taxon>
        <taxon>Myxococcota</taxon>
        <taxon>Polyangia</taxon>
        <taxon>Polyangiales</taxon>
        <taxon>Polyangiaceae</taxon>
        <taxon>Sorangium</taxon>
    </lineage>
</organism>
<feature type="compositionally biased region" description="Acidic residues" evidence="1">
    <location>
        <begin position="207"/>
        <end position="223"/>
    </location>
</feature>
<feature type="signal peptide" evidence="2">
    <location>
        <begin position="1"/>
        <end position="34"/>
    </location>
</feature>
<gene>
    <name evidence="3" type="ORF">BE17_52840</name>
</gene>
<evidence type="ECO:0008006" key="5">
    <source>
        <dbReference type="Google" id="ProtNLM"/>
    </source>
</evidence>
<dbReference type="Proteomes" id="UP000075635">
    <property type="component" value="Unassembled WGS sequence"/>
</dbReference>
<dbReference type="AlphaFoldDB" id="A0A150S6Z9"/>
<evidence type="ECO:0000256" key="1">
    <source>
        <dbReference type="SAM" id="MobiDB-lite"/>
    </source>
</evidence>
<feature type="chain" id="PRO_5007568370" description="Secreted protein" evidence="2">
    <location>
        <begin position="35"/>
        <end position="680"/>
    </location>
</feature>
<name>A0A150S6Z9_SORCE</name>
<keyword evidence="2" id="KW-0732">Signal</keyword>
<accession>A0A150S6Z9</accession>
<dbReference type="EMBL" id="JEMB01001396">
    <property type="protein sequence ID" value="KYF87878.1"/>
    <property type="molecule type" value="Genomic_DNA"/>
</dbReference>